<dbReference type="InterPro" id="IPR003029">
    <property type="entry name" value="S1_domain"/>
</dbReference>
<dbReference type="InterPro" id="IPR022966">
    <property type="entry name" value="RNase_II/R_CS"/>
</dbReference>
<keyword evidence="7 8" id="KW-0694">RNA-binding</keyword>
<comment type="subcellular location">
    <subcellularLocation>
        <location evidence="2 8">Cytoplasm</location>
    </subcellularLocation>
</comment>
<feature type="compositionally biased region" description="Basic and acidic residues" evidence="9">
    <location>
        <begin position="738"/>
        <end position="752"/>
    </location>
</feature>
<evidence type="ECO:0000313" key="11">
    <source>
        <dbReference type="EMBL" id="MFC4719795.1"/>
    </source>
</evidence>
<feature type="region of interest" description="Disordered" evidence="9">
    <location>
        <begin position="733"/>
        <end position="783"/>
    </location>
</feature>
<dbReference type="InterPro" id="IPR013223">
    <property type="entry name" value="RNase_B_OB_dom"/>
</dbReference>
<accession>A0ABV9MYB6</accession>
<evidence type="ECO:0000256" key="9">
    <source>
        <dbReference type="SAM" id="MobiDB-lite"/>
    </source>
</evidence>
<evidence type="ECO:0000256" key="3">
    <source>
        <dbReference type="ARBA" id="ARBA00022490"/>
    </source>
</evidence>
<keyword evidence="12" id="KW-1185">Reference proteome</keyword>
<sequence>MKETIKTKIVQYLEKSNKKSFSLEEIAEVLSLQKGKDFQILVQTIAKMEQEKSLVFTKKGKIKLPQKLILLEGVFRRNERGFGFVTVDPEEDDIYIPKEQTGFALDGDTVAIDITHPADPFNDRGAEGKVVEIRKRNLTQVVGEFTLFSDEEIRETDLYGVVKPKDKKLGDFKIFIAAEGIRPMEGSIVLVEITHYPEAAYATSLEGIVKQVIGYKNDPGMDILSIVISNGIPTQFQETTLKQADEVPDEIDPADFPTRRNLIGQSIVTIDGEDAKDLDDAITVRRLENGHYFLGVHIADVSYYVTKDSPLDQEAFERGTSVYLTDRVIPMLPQRLSNGICSLNPKVPRLAMSCEMEINLTGKVVNYDIFESVIQSVERMTYTDVNEILEQNNSEICSRYAALVPMFEEMADLHHLLENMRTKRGAVTFEDREAKVLVDEEGHPLEIVFRKRGVGERLIESFMLAANETVAKHYHQKKFPFIYRIHEDPKEEKMRRFLDFASILGLVVKNTKGKVSPKDLQAIVQEVAEKPESMVINTMLLRSMQQAKYSENNEGHYGLAAEYYTHFTSPIRRYPDLIVHRLIRSYQLDKTPENKAYWEENLPDIAIHSSQMERRAVNAEREVDALKKAEYMLDHIDEEFDGVISSVAKFGFFVELPNTIEGLIHLTTLKQDYFHYFENHLALVGERTGQTFKIGQKVRIKVAKSDPETREIDFELVSAETIEPIVIKKQGNFRKNKNVTENKRTEKQEKDRKKGRNKKKTKKQGPFYAKALKKSKKKSDRKK</sequence>
<dbReference type="InterPro" id="IPR050180">
    <property type="entry name" value="RNR_Ribonuclease"/>
</dbReference>
<dbReference type="PANTHER" id="PTHR23355:SF9">
    <property type="entry name" value="DIS3-LIKE EXONUCLEASE 2"/>
    <property type="match status" value="1"/>
</dbReference>
<comment type="similarity">
    <text evidence="8">Belongs to the RNR ribonuclease family. RNase R subfamily.</text>
</comment>
<dbReference type="PANTHER" id="PTHR23355">
    <property type="entry name" value="RIBONUCLEASE"/>
    <property type="match status" value="1"/>
</dbReference>
<dbReference type="SMART" id="SM00955">
    <property type="entry name" value="RNB"/>
    <property type="match status" value="1"/>
</dbReference>
<evidence type="ECO:0000256" key="6">
    <source>
        <dbReference type="ARBA" id="ARBA00022839"/>
    </source>
</evidence>
<evidence type="ECO:0000256" key="8">
    <source>
        <dbReference type="HAMAP-Rule" id="MF_01895"/>
    </source>
</evidence>
<comment type="caution">
    <text evidence="11">The sequence shown here is derived from an EMBL/GenBank/DDBJ whole genome shotgun (WGS) entry which is preliminary data.</text>
</comment>
<dbReference type="PROSITE" id="PS01175">
    <property type="entry name" value="RIBONUCLEASE_II"/>
    <property type="match status" value="1"/>
</dbReference>
<evidence type="ECO:0000259" key="10">
    <source>
        <dbReference type="PROSITE" id="PS50126"/>
    </source>
</evidence>
<dbReference type="Pfam" id="PF17876">
    <property type="entry name" value="CSD2"/>
    <property type="match status" value="1"/>
</dbReference>
<comment type="function">
    <text evidence="8">3'-5' exoribonuclease that releases 5'-nucleoside monophosphates and is involved in maturation of structured RNAs.</text>
</comment>
<dbReference type="GO" id="GO:0008859">
    <property type="term" value="F:exoribonuclease II activity"/>
    <property type="evidence" value="ECO:0007669"/>
    <property type="project" value="UniProtKB-EC"/>
</dbReference>
<dbReference type="InterPro" id="IPR040476">
    <property type="entry name" value="CSD2"/>
</dbReference>
<dbReference type="HAMAP" id="MF_01895">
    <property type="entry name" value="RNase_R"/>
    <property type="match status" value="1"/>
</dbReference>
<evidence type="ECO:0000313" key="12">
    <source>
        <dbReference type="Proteomes" id="UP001595969"/>
    </source>
</evidence>
<dbReference type="Gene3D" id="2.40.50.140">
    <property type="entry name" value="Nucleic acid-binding proteins"/>
    <property type="match status" value="2"/>
</dbReference>
<dbReference type="InterPro" id="IPR011805">
    <property type="entry name" value="RNase_R"/>
</dbReference>
<dbReference type="EC" id="3.1.13.1" evidence="8"/>
<evidence type="ECO:0000256" key="7">
    <source>
        <dbReference type="ARBA" id="ARBA00022884"/>
    </source>
</evidence>
<dbReference type="RefSeq" id="WP_204653156.1">
    <property type="nucleotide sequence ID" value="NZ_JAFBFD010000006.1"/>
</dbReference>
<dbReference type="SUPFAM" id="SSF50249">
    <property type="entry name" value="Nucleic acid-binding proteins"/>
    <property type="match status" value="4"/>
</dbReference>
<proteinExistence type="inferred from homology"/>
<dbReference type="Pfam" id="PF00575">
    <property type="entry name" value="S1"/>
    <property type="match status" value="1"/>
</dbReference>
<name>A0ABV9MYB6_9ENTE</name>
<keyword evidence="6 8" id="KW-0269">Exonuclease</keyword>
<dbReference type="PROSITE" id="PS50126">
    <property type="entry name" value="S1"/>
    <property type="match status" value="1"/>
</dbReference>
<keyword evidence="5 8" id="KW-0378">Hydrolase</keyword>
<evidence type="ECO:0000256" key="5">
    <source>
        <dbReference type="ARBA" id="ARBA00022801"/>
    </source>
</evidence>
<dbReference type="InterPro" id="IPR004476">
    <property type="entry name" value="RNase_II/RNase_R"/>
</dbReference>
<feature type="compositionally biased region" description="Basic residues" evidence="9">
    <location>
        <begin position="753"/>
        <end position="763"/>
    </location>
</feature>
<feature type="compositionally biased region" description="Basic residues" evidence="9">
    <location>
        <begin position="771"/>
        <end position="783"/>
    </location>
</feature>
<reference evidence="12" key="1">
    <citation type="journal article" date="2019" name="Int. J. Syst. Evol. Microbiol.">
        <title>The Global Catalogue of Microorganisms (GCM) 10K type strain sequencing project: providing services to taxonomists for standard genome sequencing and annotation.</title>
        <authorList>
            <consortium name="The Broad Institute Genomics Platform"/>
            <consortium name="The Broad Institute Genome Sequencing Center for Infectious Disease"/>
            <person name="Wu L."/>
            <person name="Ma J."/>
        </authorList>
    </citation>
    <scope>NUCLEOTIDE SEQUENCE [LARGE SCALE GENOMIC DNA]</scope>
    <source>
        <strain evidence="12">CGMCC 1.19032</strain>
    </source>
</reference>
<dbReference type="Pfam" id="PF00773">
    <property type="entry name" value="RNB"/>
    <property type="match status" value="1"/>
</dbReference>
<dbReference type="Pfam" id="PF08206">
    <property type="entry name" value="OB_RNB"/>
    <property type="match status" value="1"/>
</dbReference>
<dbReference type="CDD" id="cd04471">
    <property type="entry name" value="S1_RNase_R"/>
    <property type="match status" value="1"/>
</dbReference>
<dbReference type="InterPro" id="IPR001900">
    <property type="entry name" value="RNase_II/R"/>
</dbReference>
<dbReference type="SMART" id="SM00316">
    <property type="entry name" value="S1"/>
    <property type="match status" value="1"/>
</dbReference>
<evidence type="ECO:0000256" key="1">
    <source>
        <dbReference type="ARBA" id="ARBA00001849"/>
    </source>
</evidence>
<feature type="domain" description="S1 motif" evidence="10">
    <location>
        <begin position="637"/>
        <end position="717"/>
    </location>
</feature>
<gene>
    <name evidence="8 11" type="primary">rnr</name>
    <name evidence="11" type="ORF">ACFO5I_08630</name>
</gene>
<dbReference type="NCBIfam" id="TIGR00358">
    <property type="entry name" value="3_prime_RNase"/>
    <property type="match status" value="1"/>
</dbReference>
<dbReference type="NCBIfam" id="TIGR02063">
    <property type="entry name" value="RNase_R"/>
    <property type="match status" value="1"/>
</dbReference>
<dbReference type="Proteomes" id="UP001595969">
    <property type="component" value="Unassembled WGS sequence"/>
</dbReference>
<comment type="catalytic activity">
    <reaction evidence="1 8">
        <text>Exonucleolytic cleavage in the 3'- to 5'-direction to yield nucleoside 5'-phosphates.</text>
        <dbReference type="EC" id="3.1.13.1"/>
    </reaction>
</comment>
<dbReference type="InterPro" id="IPR012340">
    <property type="entry name" value="NA-bd_OB-fold"/>
</dbReference>
<keyword evidence="4 8" id="KW-0540">Nuclease</keyword>
<dbReference type="EMBL" id="JBHSGS010000046">
    <property type="protein sequence ID" value="MFC4719795.1"/>
    <property type="molecule type" value="Genomic_DNA"/>
</dbReference>
<keyword evidence="3 8" id="KW-0963">Cytoplasm</keyword>
<protein>
    <recommendedName>
        <fullName evidence="8">Ribonuclease R</fullName>
        <shortName evidence="8">RNase R</shortName>
        <ecNumber evidence="8">3.1.13.1</ecNumber>
    </recommendedName>
</protein>
<organism evidence="11 12">
    <name type="scientific">Enterococcus lemanii</name>
    <dbReference type="NCBI Taxonomy" id="1159752"/>
    <lineage>
        <taxon>Bacteria</taxon>
        <taxon>Bacillati</taxon>
        <taxon>Bacillota</taxon>
        <taxon>Bacilli</taxon>
        <taxon>Lactobacillales</taxon>
        <taxon>Enterococcaceae</taxon>
        <taxon>Enterococcus</taxon>
    </lineage>
</organism>
<evidence type="ECO:0000256" key="4">
    <source>
        <dbReference type="ARBA" id="ARBA00022722"/>
    </source>
</evidence>
<evidence type="ECO:0000256" key="2">
    <source>
        <dbReference type="ARBA" id="ARBA00004496"/>
    </source>
</evidence>